<reference evidence="1 2" key="1">
    <citation type="submission" date="2024-03" db="EMBL/GenBank/DDBJ databases">
        <title>Human intestinal bacterial collection.</title>
        <authorList>
            <person name="Pauvert C."/>
            <person name="Hitch T.C.A."/>
            <person name="Clavel T."/>
        </authorList>
    </citation>
    <scope>NUCLEOTIDE SEQUENCE [LARGE SCALE GENOMIC DNA]</scope>
    <source>
        <strain evidence="1 2">CLA-SR-H021</strain>
    </source>
</reference>
<dbReference type="EMBL" id="JBBMFM010000021">
    <property type="protein sequence ID" value="MEQ2424942.1"/>
    <property type="molecule type" value="Genomic_DNA"/>
</dbReference>
<name>A0ABV1D3F9_9FIRM</name>
<comment type="caution">
    <text evidence="1">The sequence shown here is derived from an EMBL/GenBank/DDBJ whole genome shotgun (WGS) entry which is preliminary data.</text>
</comment>
<gene>
    <name evidence="1" type="ORF">WMQ36_08145</name>
</gene>
<keyword evidence="2" id="KW-1185">Reference proteome</keyword>
<organism evidence="1 2">
    <name type="scientific">Enterocloster hominis</name>
    <name type="common">ex Hitch et al. 2024</name>
    <dbReference type="NCBI Taxonomy" id="1917870"/>
    <lineage>
        <taxon>Bacteria</taxon>
        <taxon>Bacillati</taxon>
        <taxon>Bacillota</taxon>
        <taxon>Clostridia</taxon>
        <taxon>Lachnospirales</taxon>
        <taxon>Lachnospiraceae</taxon>
        <taxon>Enterocloster</taxon>
    </lineage>
</organism>
<dbReference type="Proteomes" id="UP001454086">
    <property type="component" value="Unassembled WGS sequence"/>
</dbReference>
<evidence type="ECO:0000313" key="2">
    <source>
        <dbReference type="Proteomes" id="UP001454086"/>
    </source>
</evidence>
<protein>
    <submittedName>
        <fullName evidence="1">Polya polymerase</fullName>
    </submittedName>
</protein>
<proteinExistence type="predicted"/>
<dbReference type="RefSeq" id="WP_008724463.1">
    <property type="nucleotide sequence ID" value="NZ_JAJFDX010000006.1"/>
</dbReference>
<accession>A0ABV1D3F9</accession>
<sequence length="78" mass="8906">MKLKNIKDVEGFFHVIDQCTGRVELISSEGDRINLKSRLTQYMAMASILNTDYIDELELVVSSPEDMERILRFLGVGI</sequence>
<evidence type="ECO:0000313" key="1">
    <source>
        <dbReference type="EMBL" id="MEQ2424942.1"/>
    </source>
</evidence>